<name>A0A6B8VN36_9CORY</name>
<evidence type="ECO:0000313" key="4">
    <source>
        <dbReference type="Proteomes" id="UP000427071"/>
    </source>
</evidence>
<keyword evidence="4" id="KW-1185">Reference proteome</keyword>
<organism evidence="3 4">
    <name type="scientific">Corynebacterium kalinowskii</name>
    <dbReference type="NCBI Taxonomy" id="2675216"/>
    <lineage>
        <taxon>Bacteria</taxon>
        <taxon>Bacillati</taxon>
        <taxon>Actinomycetota</taxon>
        <taxon>Actinomycetes</taxon>
        <taxon>Mycobacteriales</taxon>
        <taxon>Corynebacteriaceae</taxon>
        <taxon>Corynebacterium</taxon>
    </lineage>
</organism>
<accession>A0A6B8VN36</accession>
<dbReference type="EMBL" id="CP046452">
    <property type="protein sequence ID" value="QGU01181.1"/>
    <property type="molecule type" value="Genomic_DNA"/>
</dbReference>
<dbReference type="PANTHER" id="PTHR23088:SF27">
    <property type="entry name" value="DEAMINATED GLUTATHIONE AMIDASE"/>
    <property type="match status" value="1"/>
</dbReference>
<dbReference type="Proteomes" id="UP000427071">
    <property type="component" value="Chromosome"/>
</dbReference>
<proteinExistence type="inferred from homology"/>
<dbReference type="PANTHER" id="PTHR23088">
    <property type="entry name" value="NITRILASE-RELATED"/>
    <property type="match status" value="1"/>
</dbReference>
<dbReference type="Pfam" id="PF00795">
    <property type="entry name" value="CN_hydrolase"/>
    <property type="match status" value="1"/>
</dbReference>
<keyword evidence="3" id="KW-0378">Hydrolase</keyword>
<dbReference type="SUPFAM" id="SSF56317">
    <property type="entry name" value="Carbon-nitrogen hydrolase"/>
    <property type="match status" value="1"/>
</dbReference>
<dbReference type="AlphaFoldDB" id="A0A6B8VN36"/>
<evidence type="ECO:0000313" key="3">
    <source>
        <dbReference type="EMBL" id="QGU01181.1"/>
    </source>
</evidence>
<dbReference type="InterPro" id="IPR001110">
    <property type="entry name" value="UPF0012_CS"/>
</dbReference>
<evidence type="ECO:0000259" key="2">
    <source>
        <dbReference type="PROSITE" id="PS50263"/>
    </source>
</evidence>
<dbReference type="CDD" id="cd07581">
    <property type="entry name" value="nitrilase_3"/>
    <property type="match status" value="1"/>
</dbReference>
<dbReference type="KEGG" id="ckw:CKALI_01410"/>
<protein>
    <submittedName>
        <fullName evidence="3">2-oxoglutaramate amidase</fullName>
        <ecNumber evidence="3">3.5.1.111</ecNumber>
    </submittedName>
</protein>
<dbReference type="GO" id="GO:0106008">
    <property type="term" value="F:2-oxoglutaramate amidase activity"/>
    <property type="evidence" value="ECO:0007669"/>
    <property type="project" value="UniProtKB-EC"/>
</dbReference>
<comment type="similarity">
    <text evidence="1">Belongs to the carbon-nitrogen hydrolase superfamily. NIT1/NIT2 family.</text>
</comment>
<dbReference type="PROSITE" id="PS01227">
    <property type="entry name" value="UPF0012"/>
    <property type="match status" value="1"/>
</dbReference>
<reference evidence="4" key="1">
    <citation type="submission" date="2019-11" db="EMBL/GenBank/DDBJ databases">
        <title>Complete genome sequence of Corynebacterium kalinowskii 1959, a novel Corynebacterium species isolated from soil of a small paddock in Vilsendorf, Germany.</title>
        <authorList>
            <person name="Schaffert L."/>
            <person name="Ruwe M."/>
            <person name="Milse J."/>
            <person name="Hanuschka K."/>
            <person name="Ortseifen V."/>
            <person name="Droste J."/>
            <person name="Brandt D."/>
            <person name="Schlueter L."/>
            <person name="Kutter Y."/>
            <person name="Vinke S."/>
            <person name="Viehoefer P."/>
            <person name="Jacob L."/>
            <person name="Luebke N.-C."/>
            <person name="Schulte-Berndt E."/>
            <person name="Hain C."/>
            <person name="Linder M."/>
            <person name="Schmidt P."/>
            <person name="Wollenschlaeger L."/>
            <person name="Luttermann T."/>
            <person name="Thieme E."/>
            <person name="Hassa J."/>
            <person name="Haak M."/>
            <person name="Wittchen M."/>
            <person name="Mentz A."/>
            <person name="Persicke M."/>
            <person name="Busche T."/>
            <person name="Ruckert C."/>
        </authorList>
    </citation>
    <scope>NUCLEOTIDE SEQUENCE [LARGE SCALE GENOMIC DNA]</scope>
    <source>
        <strain evidence="4">1959</strain>
    </source>
</reference>
<dbReference type="Gene3D" id="3.60.110.10">
    <property type="entry name" value="Carbon-nitrogen hydrolase"/>
    <property type="match status" value="1"/>
</dbReference>
<gene>
    <name evidence="3" type="ORF">CKALI_01410</name>
</gene>
<dbReference type="EC" id="3.5.1.111" evidence="3"/>
<dbReference type="PROSITE" id="PS50263">
    <property type="entry name" value="CN_HYDROLASE"/>
    <property type="match status" value="1"/>
</dbReference>
<sequence length="261" mass="28097">MLGAMKVALVQILTTGDKVENLARIKDKAKEAAENGAKLVVFPEAAMKAFQTGRLDEAAEPIDGPFAAAVKETAASCNTTIVLGMFTPADKQGKINRVHNTLLITDGREIKRYDKLHTYDAFGYRESDTVAPGTELVTWGELGFATCYDIRFPEQFKALARQGAKVIIVPASWANGEDKLRQWQLLGNARALDSTSFVVAVGQAQPSDPKDGDPTGIGHSAVISPTGQRLVEAGYGEETLYYEIDVSVVDKARAALPVLQG</sequence>
<feature type="domain" description="CN hydrolase" evidence="2">
    <location>
        <begin position="5"/>
        <end position="246"/>
    </location>
</feature>
<evidence type="ECO:0000256" key="1">
    <source>
        <dbReference type="ARBA" id="ARBA00010613"/>
    </source>
</evidence>
<dbReference type="InterPro" id="IPR003010">
    <property type="entry name" value="C-N_Hydrolase"/>
</dbReference>
<dbReference type="InterPro" id="IPR036526">
    <property type="entry name" value="C-N_Hydrolase_sf"/>
</dbReference>